<feature type="transmembrane region" description="Helical" evidence="8">
    <location>
        <begin position="175"/>
        <end position="193"/>
    </location>
</feature>
<evidence type="ECO:0000256" key="3">
    <source>
        <dbReference type="ARBA" id="ARBA00022475"/>
    </source>
</evidence>
<dbReference type="FunFam" id="1.10.3860.10:FF:000001">
    <property type="entry name" value="C4-dicarboxylate transport protein"/>
    <property type="match status" value="1"/>
</dbReference>
<keyword evidence="6 8" id="KW-1133">Transmembrane helix</keyword>
<dbReference type="PANTHER" id="PTHR42865:SF7">
    <property type="entry name" value="PROTON_GLUTAMATE-ASPARTATE SYMPORTER"/>
    <property type="match status" value="1"/>
</dbReference>
<feature type="transmembrane region" description="Helical" evidence="8">
    <location>
        <begin position="356"/>
        <end position="372"/>
    </location>
</feature>
<feature type="transmembrane region" description="Helical" evidence="8">
    <location>
        <begin position="378"/>
        <end position="401"/>
    </location>
</feature>
<evidence type="ECO:0000256" key="6">
    <source>
        <dbReference type="ARBA" id="ARBA00022989"/>
    </source>
</evidence>
<keyword evidence="4 8" id="KW-0812">Transmembrane</keyword>
<dbReference type="PROSITE" id="PS00714">
    <property type="entry name" value="NA_DICARBOXYL_SYMP_2"/>
    <property type="match status" value="1"/>
</dbReference>
<keyword evidence="3" id="KW-1003">Cell membrane</keyword>
<keyword evidence="7 8" id="KW-0472">Membrane</keyword>
<evidence type="ECO:0000313" key="10">
    <source>
        <dbReference type="Proteomes" id="UP000058857"/>
    </source>
</evidence>
<evidence type="ECO:0000256" key="1">
    <source>
        <dbReference type="ARBA" id="ARBA00004651"/>
    </source>
</evidence>
<feature type="transmembrane region" description="Helical" evidence="8">
    <location>
        <begin position="246"/>
        <end position="270"/>
    </location>
</feature>
<reference evidence="9 10" key="1">
    <citation type="journal article" date="2015" name="PLoS Negl. Trop. Dis.">
        <title>Distribution of Plasmids in Distinct Leptospira Pathogenic Species.</title>
        <authorList>
            <person name="Wang Y."/>
            <person name="Zhuang X."/>
            <person name="Zhong Y."/>
            <person name="Zhang C."/>
            <person name="Zhang Y."/>
            <person name="Zeng L."/>
            <person name="Zhu Y."/>
            <person name="He P."/>
            <person name="Dong K."/>
            <person name="Pal U."/>
            <person name="Guo X."/>
            <person name="Qin J."/>
        </authorList>
    </citation>
    <scope>NUCLEOTIDE SEQUENCE [LARGE SCALE GENOMIC DNA]</scope>
    <source>
        <strain evidence="9 10">56604</strain>
    </source>
</reference>
<dbReference type="GeneID" id="61172235"/>
<dbReference type="RefSeq" id="WP_002727869.1">
    <property type="nucleotide sequence ID" value="NZ_CP012029.1"/>
</dbReference>
<evidence type="ECO:0000256" key="4">
    <source>
        <dbReference type="ARBA" id="ARBA00022692"/>
    </source>
</evidence>
<evidence type="ECO:0000256" key="2">
    <source>
        <dbReference type="ARBA" id="ARBA00022448"/>
    </source>
</evidence>
<dbReference type="GO" id="GO:0005886">
    <property type="term" value="C:plasma membrane"/>
    <property type="evidence" value="ECO:0007669"/>
    <property type="project" value="UniProtKB-SubCell"/>
</dbReference>
<dbReference type="Pfam" id="PF00375">
    <property type="entry name" value="SDF"/>
    <property type="match status" value="1"/>
</dbReference>
<feature type="transmembrane region" description="Helical" evidence="8">
    <location>
        <begin position="214"/>
        <end position="234"/>
    </location>
</feature>
<organism evidence="9">
    <name type="scientific">Leptospira borgpetersenii serovar Ballum</name>
    <dbReference type="NCBI Taxonomy" id="280505"/>
    <lineage>
        <taxon>Bacteria</taxon>
        <taxon>Pseudomonadati</taxon>
        <taxon>Spirochaetota</taxon>
        <taxon>Spirochaetia</taxon>
        <taxon>Leptospirales</taxon>
        <taxon>Leptospiraceae</taxon>
        <taxon>Leptospira</taxon>
    </lineage>
</organism>
<proteinExistence type="predicted"/>
<dbReference type="Gene3D" id="1.10.3860.10">
    <property type="entry name" value="Sodium:dicarboxylate symporter"/>
    <property type="match status" value="1"/>
</dbReference>
<feature type="transmembrane region" description="Helical" evidence="8">
    <location>
        <begin position="60"/>
        <end position="86"/>
    </location>
</feature>
<evidence type="ECO:0000256" key="5">
    <source>
        <dbReference type="ARBA" id="ARBA00022847"/>
    </source>
</evidence>
<protein>
    <submittedName>
        <fullName evidence="9">Transporter, dicarboxylate/amino acid:cation Na+/H+ symporter family protein</fullName>
    </submittedName>
</protein>
<dbReference type="InterPro" id="IPR036458">
    <property type="entry name" value="Na:dicarbo_symporter_sf"/>
</dbReference>
<feature type="transmembrane region" description="Helical" evidence="8">
    <location>
        <begin position="98"/>
        <end position="124"/>
    </location>
</feature>
<name>A0A0E3B7I7_LEPBO</name>
<gene>
    <name evidence="9" type="ORF">LBBP_00072</name>
</gene>
<dbReference type="PRINTS" id="PR00173">
    <property type="entry name" value="EDTRNSPORT"/>
</dbReference>
<dbReference type="SUPFAM" id="SSF118215">
    <property type="entry name" value="Proton glutamate symport protein"/>
    <property type="match status" value="1"/>
</dbReference>
<dbReference type="EMBL" id="CP012029">
    <property type="protein sequence ID" value="ALO24446.1"/>
    <property type="molecule type" value="Genomic_DNA"/>
</dbReference>
<dbReference type="PANTHER" id="PTHR42865">
    <property type="entry name" value="PROTON/GLUTAMATE-ASPARTATE SYMPORTER"/>
    <property type="match status" value="1"/>
</dbReference>
<dbReference type="GO" id="GO:0006835">
    <property type="term" value="P:dicarboxylic acid transport"/>
    <property type="evidence" value="ECO:0007669"/>
    <property type="project" value="TreeGrafter"/>
</dbReference>
<keyword evidence="5" id="KW-0769">Symport</keyword>
<keyword evidence="2" id="KW-0813">Transport</keyword>
<dbReference type="GO" id="GO:0015293">
    <property type="term" value="F:symporter activity"/>
    <property type="evidence" value="ECO:0007669"/>
    <property type="project" value="UniProtKB-KW"/>
</dbReference>
<accession>A0A0E3B7I7</accession>
<comment type="subcellular location">
    <subcellularLocation>
        <location evidence="1">Cell membrane</location>
        <topology evidence="1">Multi-pass membrane protein</topology>
    </subcellularLocation>
</comment>
<evidence type="ECO:0000256" key="8">
    <source>
        <dbReference type="SAM" id="Phobius"/>
    </source>
</evidence>
<evidence type="ECO:0000256" key="7">
    <source>
        <dbReference type="ARBA" id="ARBA00023136"/>
    </source>
</evidence>
<dbReference type="Proteomes" id="UP000058857">
    <property type="component" value="Chromosome 1"/>
</dbReference>
<evidence type="ECO:0000313" key="9">
    <source>
        <dbReference type="EMBL" id="ALO24446.1"/>
    </source>
</evidence>
<sequence>MLVFKKLNSLNVKIITHLKEKLWLKIFVGMLTGILTGILLGSDLSLVNRNVAQLTTSWLVMPGLIFINLLQMIMIPLICSSIILGICSAENIENVKKLGIGTLIYFVFTTFIAVTIGIALSLWLEPGKSTIQIKNTTVNSNIPSPTEIPTLDRYPELFMSFFPKNPFLSITQGEMLNVIVFSILLGIAILSISKDLSKPILEILNSVFQISMKIVNWAMALTPFAVFGLMSKAISSIGVELLITLGVYMSVVLLGLVSILGVYSIILIFLAKRNPIGFFSKIAGLQLLAFSTSSSAAVMPVSIQTATENLGVKKNIAEFIIPVGATINMDGTALYQAVATVFLAQYFGIELSPTQLVFVLFATVGASIGTPSTPGIGIVILATILSGLGIPTEGIGIILGVDRFLDMCRTTVNVTGDITASCVMDRIT</sequence>
<dbReference type="AlphaFoldDB" id="A0A0E3B7I7"/>
<feature type="transmembrane region" description="Helical" evidence="8">
    <location>
        <begin position="22"/>
        <end position="40"/>
    </location>
</feature>
<dbReference type="InterPro" id="IPR018107">
    <property type="entry name" value="Na-dicarboxylate_symporter_CS"/>
</dbReference>
<dbReference type="InterPro" id="IPR001991">
    <property type="entry name" value="Na-dicarboxylate_symporter"/>
</dbReference>
<dbReference type="PATRIC" id="fig|280505.15.peg.67"/>